<reference evidence="5 6" key="1">
    <citation type="submission" date="2020-01" db="EMBL/GenBank/DDBJ databases">
        <title>Insect and environment-associated Actinomycetes.</title>
        <authorList>
            <person name="Currrie C."/>
            <person name="Chevrette M."/>
            <person name="Carlson C."/>
            <person name="Stubbendieck R."/>
            <person name="Wendt-Pienkowski E."/>
        </authorList>
    </citation>
    <scope>NUCLEOTIDE SEQUENCE [LARGE SCALE GENOMIC DNA]</scope>
    <source>
        <strain evidence="5 6">SID7590</strain>
    </source>
</reference>
<dbReference type="InterPro" id="IPR042837">
    <property type="entry name" value="PTX3"/>
</dbReference>
<evidence type="ECO:0000256" key="2">
    <source>
        <dbReference type="ARBA" id="ARBA00023157"/>
    </source>
</evidence>
<feature type="domain" description="LamG-like jellyroll fold" evidence="4">
    <location>
        <begin position="437"/>
        <end position="576"/>
    </location>
</feature>
<feature type="region of interest" description="Disordered" evidence="3">
    <location>
        <begin position="289"/>
        <end position="378"/>
    </location>
</feature>
<protein>
    <submittedName>
        <fullName evidence="5">LamG domain-containing protein</fullName>
    </submittedName>
</protein>
<dbReference type="SUPFAM" id="SSF49899">
    <property type="entry name" value="Concanavalin A-like lectins/glucanases"/>
    <property type="match status" value="1"/>
</dbReference>
<dbReference type="InterPro" id="IPR013320">
    <property type="entry name" value="ConA-like_dom_sf"/>
</dbReference>
<dbReference type="PANTHER" id="PTHR46943">
    <property type="entry name" value="PENTRAXIN-RELATED PROTEIN PTX3"/>
    <property type="match status" value="1"/>
</dbReference>
<dbReference type="AlphaFoldDB" id="A0A7K3S0H4"/>
<proteinExistence type="predicted"/>
<dbReference type="RefSeq" id="WP_164204896.1">
    <property type="nucleotide sequence ID" value="NZ_JAAGMP010001001.1"/>
</dbReference>
<dbReference type="PANTHER" id="PTHR46943:SF1">
    <property type="entry name" value="PENTRAXIN-RELATED PROTEIN PTX3"/>
    <property type="match status" value="1"/>
</dbReference>
<dbReference type="Proteomes" id="UP000469670">
    <property type="component" value="Unassembled WGS sequence"/>
</dbReference>
<feature type="compositionally biased region" description="Low complexity" evidence="3">
    <location>
        <begin position="368"/>
        <end position="378"/>
    </location>
</feature>
<feature type="compositionally biased region" description="Pro residues" evidence="3">
    <location>
        <begin position="319"/>
        <end position="334"/>
    </location>
</feature>
<dbReference type="EMBL" id="JAAGMP010001001">
    <property type="protein sequence ID" value="NEC21006.1"/>
    <property type="molecule type" value="Genomic_DNA"/>
</dbReference>
<feature type="non-terminal residue" evidence="5">
    <location>
        <position position="1"/>
    </location>
</feature>
<accession>A0A7K3S0H4</accession>
<gene>
    <name evidence="5" type="ORF">G3I50_22590</name>
</gene>
<feature type="region of interest" description="Disordered" evidence="3">
    <location>
        <begin position="232"/>
        <end position="251"/>
    </location>
</feature>
<keyword evidence="2" id="KW-1015">Disulfide bond</keyword>
<evidence type="ECO:0000259" key="4">
    <source>
        <dbReference type="SMART" id="SM00560"/>
    </source>
</evidence>
<organism evidence="5 6">
    <name type="scientific">Streptomyces parvus</name>
    <dbReference type="NCBI Taxonomy" id="66428"/>
    <lineage>
        <taxon>Bacteria</taxon>
        <taxon>Bacillati</taxon>
        <taxon>Actinomycetota</taxon>
        <taxon>Actinomycetes</taxon>
        <taxon>Kitasatosporales</taxon>
        <taxon>Streptomycetaceae</taxon>
        <taxon>Streptomyces</taxon>
    </lineage>
</organism>
<dbReference type="Gene3D" id="2.60.120.200">
    <property type="match status" value="1"/>
</dbReference>
<dbReference type="GO" id="GO:0006955">
    <property type="term" value="P:immune response"/>
    <property type="evidence" value="ECO:0007669"/>
    <property type="project" value="InterPro"/>
</dbReference>
<dbReference type="InterPro" id="IPR006558">
    <property type="entry name" value="LamG-like"/>
</dbReference>
<evidence type="ECO:0000313" key="6">
    <source>
        <dbReference type="Proteomes" id="UP000469670"/>
    </source>
</evidence>
<comment type="caution">
    <text evidence="5">The sequence shown here is derived from an EMBL/GenBank/DDBJ whole genome shotgun (WGS) entry which is preliminary data.</text>
</comment>
<evidence type="ECO:0000313" key="5">
    <source>
        <dbReference type="EMBL" id="NEC21006.1"/>
    </source>
</evidence>
<keyword evidence="1" id="KW-0732">Signal</keyword>
<dbReference type="Pfam" id="PF13385">
    <property type="entry name" value="Laminin_G_3"/>
    <property type="match status" value="1"/>
</dbReference>
<sequence length="588" mass="62830">RHRPALAAYAARCTVTSAAAELLCTATQNAALLSYASVGETAWRPHLLRTVVRVAADWAAGGMRRHLAPELASCLTESDAAVEAPGEENAEGSLLVRSFHQLHERQQIVLWHLYVEQEDLARVGLYAGVGQAVARRWSETAAEELRTVYARLYEESAAPECRPFSRLVVTRARTEQVRTAGPEGSDELGGHLGGCGDCSWAFDDLSRLNGEDWPPLLAEALLPWNGGRYWADRTSDRTPEQPPPARSAARSPVLSGLLLPALRTRSGKALVAVVAAGAVLGLVLGAVRADPASPPSGANGSFDVDAWGRDTRPANGEKPAPPSAPAGPSTPPPDNKASDRPEEAKDRKARKDATAPQGDRPPPPRATPPGSTGEEPTPARLRWDFRNAGTHPVDTSSFARTGTYHGYVDWRGDRDGSVWFDGGSFVKTSGAVLDTSRSFTVSAWVRLTSADGFLTVAGQDGNNISGFFLQYTPDDDRWRLAMGHQDSAEADEDEVLSAGRPATGAWQHLTGVFDAGKRQIRLYVDGRLQGTAPHTSSWKAGGSFTVGRGLWQGEAADEYQGHIDDVRVFQQAVSASQAAALADAGPNS</sequence>
<feature type="compositionally biased region" description="Basic and acidic residues" evidence="3">
    <location>
        <begin position="336"/>
        <end position="353"/>
    </location>
</feature>
<dbReference type="SMART" id="SM00560">
    <property type="entry name" value="LamGL"/>
    <property type="match status" value="1"/>
</dbReference>
<name>A0A7K3S0H4_9ACTN</name>
<evidence type="ECO:0000256" key="3">
    <source>
        <dbReference type="SAM" id="MobiDB-lite"/>
    </source>
</evidence>
<evidence type="ECO:0000256" key="1">
    <source>
        <dbReference type="ARBA" id="ARBA00022729"/>
    </source>
</evidence>